<dbReference type="AlphaFoldDB" id="A0A7G9T7E9"/>
<dbReference type="SUPFAM" id="SSF64397">
    <property type="entry name" value="Hsp33 domain"/>
    <property type="match status" value="1"/>
</dbReference>
<dbReference type="KEGG" id="wdi:H9L19_04035"/>
<name>A0A7G9T7E9_9LACO</name>
<dbReference type="Pfam" id="PF01430">
    <property type="entry name" value="HSP33"/>
    <property type="match status" value="1"/>
</dbReference>
<evidence type="ECO:0000313" key="1">
    <source>
        <dbReference type="EMBL" id="QNN76024.1"/>
    </source>
</evidence>
<sequence>MVDSIVRAVTNDNNFRAIALDATEMMQTAAKFHAASPLGVEILGRTLMSALLVSNAVLKGEEHLAVVIDGDGPAGKIVAEASANGLVRGYVTNAQVNAEDVATAVGNQGFLRVTKEMDENTEPFTGSVALTNGNIDDDFTFYMLTSEQIPSVVMVDIAVDTKGQVQVAGGFIVSALPDAKESALDQFYAAVENMPKIRTTLLNHQGPLGLLTKIFGKDQVKALSDEKPALFPAITKHEYAQLLGTIAMDQLLDMYTQDHGAEIVDRFTGEKIAFTAEELQSIMTQKKQREQA</sequence>
<dbReference type="GO" id="GO:0042026">
    <property type="term" value="P:protein refolding"/>
    <property type="evidence" value="ECO:0007669"/>
    <property type="project" value="TreeGrafter"/>
</dbReference>
<evidence type="ECO:0000313" key="2">
    <source>
        <dbReference type="Proteomes" id="UP000515800"/>
    </source>
</evidence>
<accession>A0A7G9T7E9</accession>
<dbReference type="Proteomes" id="UP000515800">
    <property type="component" value="Chromosome"/>
</dbReference>
<dbReference type="GO" id="GO:0044183">
    <property type="term" value="F:protein folding chaperone"/>
    <property type="evidence" value="ECO:0007669"/>
    <property type="project" value="TreeGrafter"/>
</dbReference>
<dbReference type="PANTHER" id="PTHR30111:SF1">
    <property type="entry name" value="33 KDA CHAPERONIN"/>
    <property type="match status" value="1"/>
</dbReference>
<dbReference type="InterPro" id="IPR016153">
    <property type="entry name" value="Heat_shock_Hsp33_N"/>
</dbReference>
<dbReference type="PANTHER" id="PTHR30111">
    <property type="entry name" value="33 KDA CHAPERONIN"/>
    <property type="match status" value="1"/>
</dbReference>
<dbReference type="InterPro" id="IPR000397">
    <property type="entry name" value="Heat_shock_Hsp33"/>
</dbReference>
<reference evidence="1 2" key="1">
    <citation type="submission" date="2020-08" db="EMBL/GenBank/DDBJ databases">
        <title>Genome sequence of Weissella diestrammenae KACC 16890T.</title>
        <authorList>
            <person name="Hyun D.-W."/>
            <person name="Bae J.-W."/>
        </authorList>
    </citation>
    <scope>NUCLEOTIDE SEQUENCE [LARGE SCALE GENOMIC DNA]</scope>
    <source>
        <strain evidence="1 2">KACC 16890</strain>
    </source>
</reference>
<dbReference type="Gene3D" id="3.55.30.10">
    <property type="entry name" value="Hsp33 domain"/>
    <property type="match status" value="1"/>
</dbReference>
<organism evidence="1 2">
    <name type="scientific">Weissella diestrammenae</name>
    <dbReference type="NCBI Taxonomy" id="1162633"/>
    <lineage>
        <taxon>Bacteria</taxon>
        <taxon>Bacillati</taxon>
        <taxon>Bacillota</taxon>
        <taxon>Bacilli</taxon>
        <taxon>Lactobacillales</taxon>
        <taxon>Lactobacillaceae</taxon>
        <taxon>Weissella</taxon>
    </lineage>
</organism>
<dbReference type="GO" id="GO:0005737">
    <property type="term" value="C:cytoplasm"/>
    <property type="evidence" value="ECO:0007669"/>
    <property type="project" value="InterPro"/>
</dbReference>
<gene>
    <name evidence="1" type="ORF">H9L19_04035</name>
</gene>
<keyword evidence="2" id="KW-1185">Reference proteome</keyword>
<dbReference type="EMBL" id="CP060724">
    <property type="protein sequence ID" value="QNN76024.1"/>
    <property type="molecule type" value="Genomic_DNA"/>
</dbReference>
<dbReference type="GO" id="GO:0051082">
    <property type="term" value="F:unfolded protein binding"/>
    <property type="evidence" value="ECO:0007669"/>
    <property type="project" value="InterPro"/>
</dbReference>
<protein>
    <submittedName>
        <fullName evidence="1">Hsp33 family molecular chaperone HslO</fullName>
    </submittedName>
</protein>
<proteinExistence type="predicted"/>
<dbReference type="RefSeq" id="WP_187529852.1">
    <property type="nucleotide sequence ID" value="NZ_CP060724.1"/>
</dbReference>